<comment type="caution">
    <text evidence="2">The sequence shown here is derived from an EMBL/GenBank/DDBJ whole genome shotgun (WGS) entry which is preliminary data.</text>
</comment>
<accession>A0AAD7NY40</accession>
<evidence type="ECO:0000313" key="3">
    <source>
        <dbReference type="Proteomes" id="UP001215598"/>
    </source>
</evidence>
<reference evidence="2" key="1">
    <citation type="submission" date="2023-03" db="EMBL/GenBank/DDBJ databases">
        <title>Massive genome expansion in bonnet fungi (Mycena s.s.) driven by repeated elements and novel gene families across ecological guilds.</title>
        <authorList>
            <consortium name="Lawrence Berkeley National Laboratory"/>
            <person name="Harder C.B."/>
            <person name="Miyauchi S."/>
            <person name="Viragh M."/>
            <person name="Kuo A."/>
            <person name="Thoen E."/>
            <person name="Andreopoulos B."/>
            <person name="Lu D."/>
            <person name="Skrede I."/>
            <person name="Drula E."/>
            <person name="Henrissat B."/>
            <person name="Morin E."/>
            <person name="Kohler A."/>
            <person name="Barry K."/>
            <person name="LaButti K."/>
            <person name="Morin E."/>
            <person name="Salamov A."/>
            <person name="Lipzen A."/>
            <person name="Mereny Z."/>
            <person name="Hegedus B."/>
            <person name="Baldrian P."/>
            <person name="Stursova M."/>
            <person name="Weitz H."/>
            <person name="Taylor A."/>
            <person name="Grigoriev I.V."/>
            <person name="Nagy L.G."/>
            <person name="Martin F."/>
            <person name="Kauserud H."/>
        </authorList>
    </citation>
    <scope>NUCLEOTIDE SEQUENCE</scope>
    <source>
        <strain evidence="2">CBHHK182m</strain>
    </source>
</reference>
<proteinExistence type="predicted"/>
<dbReference type="AlphaFoldDB" id="A0AAD7NY40"/>
<evidence type="ECO:0000313" key="2">
    <source>
        <dbReference type="EMBL" id="KAJ7779926.1"/>
    </source>
</evidence>
<sequence length="142" mass="15030">MKFTSYLAGLTIGAVSVAALPDLNIPDFDLVTEYAKLLLMCNTGPVNTTYAAVRYAGPNNYATFAFEQCYPYRINGSLAQMAVFCKSVTCYNNPNADCTGGAVPPVPVPIEAGLTLVNVGDWVHLLGSAATCNENGLSNLLL</sequence>
<protein>
    <submittedName>
        <fullName evidence="2">Uncharacterized protein</fullName>
    </submittedName>
</protein>
<feature type="chain" id="PRO_5042128260" evidence="1">
    <location>
        <begin position="20"/>
        <end position="142"/>
    </location>
</feature>
<dbReference type="Proteomes" id="UP001215598">
    <property type="component" value="Unassembled WGS sequence"/>
</dbReference>
<name>A0AAD7NY40_9AGAR</name>
<gene>
    <name evidence="2" type="ORF">B0H16DRAFT_1448359</name>
</gene>
<organism evidence="2 3">
    <name type="scientific">Mycena metata</name>
    <dbReference type="NCBI Taxonomy" id="1033252"/>
    <lineage>
        <taxon>Eukaryota</taxon>
        <taxon>Fungi</taxon>
        <taxon>Dikarya</taxon>
        <taxon>Basidiomycota</taxon>
        <taxon>Agaricomycotina</taxon>
        <taxon>Agaricomycetes</taxon>
        <taxon>Agaricomycetidae</taxon>
        <taxon>Agaricales</taxon>
        <taxon>Marasmiineae</taxon>
        <taxon>Mycenaceae</taxon>
        <taxon>Mycena</taxon>
    </lineage>
</organism>
<keyword evidence="3" id="KW-1185">Reference proteome</keyword>
<evidence type="ECO:0000256" key="1">
    <source>
        <dbReference type="SAM" id="SignalP"/>
    </source>
</evidence>
<keyword evidence="1" id="KW-0732">Signal</keyword>
<dbReference type="EMBL" id="JARKIB010000005">
    <property type="protein sequence ID" value="KAJ7779926.1"/>
    <property type="molecule type" value="Genomic_DNA"/>
</dbReference>
<feature type="signal peptide" evidence="1">
    <location>
        <begin position="1"/>
        <end position="19"/>
    </location>
</feature>